<reference evidence="1 2" key="1">
    <citation type="submission" date="2016-08" db="EMBL/GenBank/DDBJ databases">
        <title>A Parts List for Fungal Cellulosomes Revealed by Comparative Genomics.</title>
        <authorList>
            <consortium name="DOE Joint Genome Institute"/>
            <person name="Haitjema C.H."/>
            <person name="Gilmore S.P."/>
            <person name="Henske J.K."/>
            <person name="Solomon K.V."/>
            <person name="De Groot R."/>
            <person name="Kuo A."/>
            <person name="Mondo S.J."/>
            <person name="Salamov A.A."/>
            <person name="Labutti K."/>
            <person name="Zhao Z."/>
            <person name="Chiniquy J."/>
            <person name="Barry K."/>
            <person name="Brewer H.M."/>
            <person name="Purvine S.O."/>
            <person name="Wright A.T."/>
            <person name="Boxma B."/>
            <person name="Van Alen T."/>
            <person name="Hackstein J.H."/>
            <person name="Baker S.E."/>
            <person name="Grigoriev I.V."/>
            <person name="O'Malley M.A."/>
        </authorList>
    </citation>
    <scope>NUCLEOTIDE SEQUENCE [LARGE SCALE GENOMIC DNA]</scope>
    <source>
        <strain evidence="1 2">G1</strain>
    </source>
</reference>
<proteinExistence type="predicted"/>
<evidence type="ECO:0000313" key="2">
    <source>
        <dbReference type="Proteomes" id="UP000193920"/>
    </source>
</evidence>
<dbReference type="Proteomes" id="UP000193920">
    <property type="component" value="Unassembled WGS sequence"/>
</dbReference>
<dbReference type="EMBL" id="MCOG01000007">
    <property type="protein sequence ID" value="ORY83401.1"/>
    <property type="molecule type" value="Genomic_DNA"/>
</dbReference>
<evidence type="ECO:0008006" key="3">
    <source>
        <dbReference type="Google" id="ProtNLM"/>
    </source>
</evidence>
<dbReference type="OrthoDB" id="2129621at2759"/>
<gene>
    <name evidence="1" type="ORF">LY90DRAFT_663834</name>
</gene>
<comment type="caution">
    <text evidence="1">The sequence shown here is derived from an EMBL/GenBank/DDBJ whole genome shotgun (WGS) entry which is preliminary data.</text>
</comment>
<name>A0A1Y2FHG0_9FUNG</name>
<dbReference type="AlphaFoldDB" id="A0A1Y2FHG0"/>
<protein>
    <recommendedName>
        <fullName evidence="3">DUF4380 domain-containing protein</fullName>
    </recommendedName>
</protein>
<sequence>MASIKALDNEKYSVTNGEVTMVIDAAHGAKILSFKLGNDEVLNQGTAENSFGSTFWTSPQKEWDWPPVPEYDTKPFKAEITGNKLVLTGSKSSFGYSIRKQFAAGDKENTISVTYTIVNESGETRKVAPWEISRVKNDDGVVFFEGNAVEPGNNMGLLPFKFEFGGAWYVMDEDTDHRKINADGRGWLACCARGLLFVKKFKDLQPSQPAPGEAEIQAYANIGKTFVEIEEQGEYTTLQPGASLDYTVRWNVARTSLKPVPSAELFKEAKKLTE</sequence>
<accession>A0A1Y2FHG0</accession>
<organism evidence="1 2">
    <name type="scientific">Neocallimastix californiae</name>
    <dbReference type="NCBI Taxonomy" id="1754190"/>
    <lineage>
        <taxon>Eukaryota</taxon>
        <taxon>Fungi</taxon>
        <taxon>Fungi incertae sedis</taxon>
        <taxon>Chytridiomycota</taxon>
        <taxon>Chytridiomycota incertae sedis</taxon>
        <taxon>Neocallimastigomycetes</taxon>
        <taxon>Neocallimastigales</taxon>
        <taxon>Neocallimastigaceae</taxon>
        <taxon>Neocallimastix</taxon>
    </lineage>
</organism>
<evidence type="ECO:0000313" key="1">
    <source>
        <dbReference type="EMBL" id="ORY83401.1"/>
    </source>
</evidence>
<keyword evidence="2" id="KW-1185">Reference proteome</keyword>